<dbReference type="PANTHER" id="PTHR42908">
    <property type="entry name" value="TRANSLATION ELONGATION FACTOR-RELATED"/>
    <property type="match status" value="1"/>
</dbReference>
<gene>
    <name evidence="9" type="primary">EEF2</name>
</gene>
<dbReference type="SMART" id="SM00838">
    <property type="entry name" value="EFG_C"/>
    <property type="match status" value="1"/>
</dbReference>
<dbReference type="GO" id="GO:1990904">
    <property type="term" value="C:ribonucleoprotein complex"/>
    <property type="evidence" value="ECO:0007669"/>
    <property type="project" value="TreeGrafter"/>
</dbReference>
<dbReference type="GO" id="GO:0005829">
    <property type="term" value="C:cytosol"/>
    <property type="evidence" value="ECO:0007669"/>
    <property type="project" value="TreeGrafter"/>
</dbReference>
<dbReference type="InterPro" id="IPR000640">
    <property type="entry name" value="EFG_V-like"/>
</dbReference>
<evidence type="ECO:0000256" key="3">
    <source>
        <dbReference type="ARBA" id="ARBA00022741"/>
    </source>
</evidence>
<reference evidence="9" key="3">
    <citation type="submission" date="2025-09" db="UniProtKB">
        <authorList>
            <consortium name="Ensembl"/>
        </authorList>
    </citation>
    <scope>IDENTIFICATION</scope>
</reference>
<dbReference type="GO" id="GO:0003924">
    <property type="term" value="F:GTPase activity"/>
    <property type="evidence" value="ECO:0007669"/>
    <property type="project" value="InterPro"/>
</dbReference>
<dbReference type="Gene3D" id="3.40.50.300">
    <property type="entry name" value="P-loop containing nucleotide triphosphate hydrolases"/>
    <property type="match status" value="1"/>
</dbReference>
<dbReference type="CDD" id="cd03700">
    <property type="entry name" value="EF2_snRNP_like_II"/>
    <property type="match status" value="1"/>
</dbReference>
<dbReference type="FunFam" id="3.30.230.10:FF:000006">
    <property type="entry name" value="Translation elongation factor 2"/>
    <property type="match status" value="1"/>
</dbReference>
<evidence type="ECO:0000256" key="6">
    <source>
        <dbReference type="ARBA" id="ARBA00023134"/>
    </source>
</evidence>
<reference evidence="9" key="2">
    <citation type="submission" date="2025-08" db="UniProtKB">
        <authorList>
            <consortium name="Ensembl"/>
        </authorList>
    </citation>
    <scope>IDENTIFICATION</scope>
</reference>
<dbReference type="Gene3D" id="3.30.70.870">
    <property type="entry name" value="Elongation Factor G (Translational Gtpase), domain 3"/>
    <property type="match status" value="1"/>
</dbReference>
<dbReference type="Gene3D" id="3.30.70.240">
    <property type="match status" value="1"/>
</dbReference>
<dbReference type="FunFam" id="3.30.70.240:FF:000003">
    <property type="entry name" value="Translation elongation factor 2"/>
    <property type="match status" value="1"/>
</dbReference>
<dbReference type="Gene3D" id="3.30.230.10">
    <property type="match status" value="1"/>
</dbReference>
<evidence type="ECO:0000256" key="7">
    <source>
        <dbReference type="ARBA" id="ARBA00049117"/>
    </source>
</evidence>
<dbReference type="InterPro" id="IPR035647">
    <property type="entry name" value="EFG_III/V"/>
</dbReference>
<dbReference type="Pfam" id="PF14492">
    <property type="entry name" value="EFG_III"/>
    <property type="match status" value="1"/>
</dbReference>
<dbReference type="Pfam" id="PF00009">
    <property type="entry name" value="GTP_EFTU"/>
    <property type="match status" value="1"/>
</dbReference>
<dbReference type="PRINTS" id="PR00315">
    <property type="entry name" value="ELONGATNFCT"/>
</dbReference>
<keyword evidence="5" id="KW-0648">Protein biosynthesis</keyword>
<dbReference type="InterPro" id="IPR041095">
    <property type="entry name" value="EFG_II"/>
</dbReference>
<evidence type="ECO:0000313" key="10">
    <source>
        <dbReference type="Proteomes" id="UP000472265"/>
    </source>
</evidence>
<sequence length="842" mass="93357">MDKKANIRNMSVIAHVDHGKSTLTDSLVSKAGIIASARAGETRFTDTRKDEQERCITIKSTAISLFYELGDNDLAFIKQAKDGNGFLINLIDSPGHVDFSSEVTAALRVTDGALVVVDCVSGVCVQTETVLRQAIAERIKPVLMMNKMDRALLELQLEAEDLYQTFQRIVESVNVIISTYGEDEEGPMGNLQIDPTIGTVGFGSGLHGWAFTLKQFAEMYAAKFAAKGNTQMSAAEHCKKVEDMMKKLWEWKHTLLNLLTSQGPDGAKYPRTFVALILDPIFKVFDAIMNFKKEETAKLITKLEVKLDTEDKDKEGKPLLKAVMRRWLPAGEALLQMITIHLPSPVTAQKYRCDLLYEGPPDDEAAMGIKNCDSKAPLMVYISKMVPTNDKGRFYAFGRVFSGSVSTGLKVRIMGPNYVPGKKDDLYLKPIQRTILMMGRYVEPIEDVPCGNIVGLVGVDQYLVKTGTITTFEQAHNMRVMKFSVSPVVRVAVEAKNPADLPKLVEGLKRLSKSDPMVQCIIEESGEHIVAGAGELHLEICLKDLEEDHACIPLKKSDPVVSYRETVSAESSVMCLSKSPNKHNRLFMKARPLEDGLPEDIEKGDVSSRQELKARARYLADKYDWDVGEARKIWCFGPDGTGPNMLVDVTKGVQYLNEIKDSVVAGFQWAVKEGVLCEENMRAIRFDVHDVTLHTDAIHRGGGQIIPTARRVLYACELTAEPRMMEPVYLVEVQCPASAVGGIYGVLNRRRGHVIEEISVMGTPMRLTKAYLPVMESFGFTADLRSNTGGQAFPQCVFDHWQILPGDPCDPASKPGIVVTETRKRKGLKEGIPALDNYLDKL</sequence>
<dbReference type="SMART" id="SM00889">
    <property type="entry name" value="EFG_IV"/>
    <property type="match status" value="1"/>
</dbReference>
<dbReference type="SUPFAM" id="SSF54980">
    <property type="entry name" value="EF-G C-terminal domain-like"/>
    <property type="match status" value="2"/>
</dbReference>
<evidence type="ECO:0000256" key="2">
    <source>
        <dbReference type="ARBA" id="ARBA00022490"/>
    </source>
</evidence>
<comment type="subcellular location">
    <subcellularLocation>
        <location evidence="1">Cytoplasm</location>
    </subcellularLocation>
</comment>
<organism evidence="9 10">
    <name type="scientific">Sparus aurata</name>
    <name type="common">Gilthead sea bream</name>
    <dbReference type="NCBI Taxonomy" id="8175"/>
    <lineage>
        <taxon>Eukaryota</taxon>
        <taxon>Metazoa</taxon>
        <taxon>Chordata</taxon>
        <taxon>Craniata</taxon>
        <taxon>Vertebrata</taxon>
        <taxon>Euteleostomi</taxon>
        <taxon>Actinopterygii</taxon>
        <taxon>Neopterygii</taxon>
        <taxon>Teleostei</taxon>
        <taxon>Neoteleostei</taxon>
        <taxon>Acanthomorphata</taxon>
        <taxon>Eupercaria</taxon>
        <taxon>Spariformes</taxon>
        <taxon>Sparidae</taxon>
        <taxon>Sparus</taxon>
    </lineage>
</organism>
<dbReference type="CDD" id="cd16261">
    <property type="entry name" value="EF2_snRNP_III"/>
    <property type="match status" value="1"/>
</dbReference>
<keyword evidence="4" id="KW-0251">Elongation factor</keyword>
<dbReference type="NCBIfam" id="TIGR00231">
    <property type="entry name" value="small_GTP"/>
    <property type="match status" value="1"/>
</dbReference>
<dbReference type="GO" id="GO:0003746">
    <property type="term" value="F:translation elongation factor activity"/>
    <property type="evidence" value="ECO:0007669"/>
    <property type="project" value="UniProtKB-KW"/>
</dbReference>
<evidence type="ECO:0000256" key="5">
    <source>
        <dbReference type="ARBA" id="ARBA00022917"/>
    </source>
</evidence>
<keyword evidence="3" id="KW-0547">Nucleotide-binding</keyword>
<dbReference type="Proteomes" id="UP000472265">
    <property type="component" value="Chromosome 11"/>
</dbReference>
<dbReference type="Pfam" id="PF03764">
    <property type="entry name" value="EFG_IV"/>
    <property type="match status" value="1"/>
</dbReference>
<proteinExistence type="predicted"/>
<dbReference type="InterPro" id="IPR009000">
    <property type="entry name" value="Transl_B-barrel_sf"/>
</dbReference>
<evidence type="ECO:0000313" key="9">
    <source>
        <dbReference type="Ensembl" id="ENSSAUP00010014220.1"/>
    </source>
</evidence>
<dbReference type="Gene3D" id="2.40.30.10">
    <property type="entry name" value="Translation factors"/>
    <property type="match status" value="1"/>
</dbReference>
<dbReference type="CDD" id="cd01681">
    <property type="entry name" value="aeEF2_snRNP_like_IV"/>
    <property type="match status" value="1"/>
</dbReference>
<dbReference type="PROSITE" id="PS00301">
    <property type="entry name" value="G_TR_1"/>
    <property type="match status" value="1"/>
</dbReference>
<dbReference type="InterPro" id="IPR000795">
    <property type="entry name" value="T_Tr_GTP-bd_dom"/>
</dbReference>
<dbReference type="GO" id="GO:0043022">
    <property type="term" value="F:ribosome binding"/>
    <property type="evidence" value="ECO:0007669"/>
    <property type="project" value="TreeGrafter"/>
</dbReference>
<dbReference type="GeneTree" id="ENSGT00940000154662"/>
<dbReference type="PROSITE" id="PS51722">
    <property type="entry name" value="G_TR_2"/>
    <property type="match status" value="1"/>
</dbReference>
<dbReference type="SUPFAM" id="SSF52540">
    <property type="entry name" value="P-loop containing nucleoside triphosphate hydrolases"/>
    <property type="match status" value="1"/>
</dbReference>
<dbReference type="InterPro" id="IPR005517">
    <property type="entry name" value="Transl_elong_EFG/EF2_IV"/>
</dbReference>
<dbReference type="InterPro" id="IPR020568">
    <property type="entry name" value="Ribosomal_Su5_D2-typ_SF"/>
</dbReference>
<dbReference type="InterPro" id="IPR027417">
    <property type="entry name" value="P-loop_NTPase"/>
</dbReference>
<dbReference type="PANTHER" id="PTHR42908:SF29">
    <property type="entry name" value="ELONGATION FACTOR 2B-RELATED"/>
    <property type="match status" value="1"/>
</dbReference>
<dbReference type="SUPFAM" id="SSF54211">
    <property type="entry name" value="Ribosomal protein S5 domain 2-like"/>
    <property type="match status" value="1"/>
</dbReference>
<dbReference type="FunFam" id="3.30.70.870:FF:000002">
    <property type="entry name" value="Translation elongation factor 2"/>
    <property type="match status" value="1"/>
</dbReference>
<comment type="catalytic activity">
    <reaction evidence="7">
        <text>GTP + H2O = GDP + phosphate + H(+)</text>
        <dbReference type="Rhea" id="RHEA:19669"/>
        <dbReference type="ChEBI" id="CHEBI:15377"/>
        <dbReference type="ChEBI" id="CHEBI:15378"/>
        <dbReference type="ChEBI" id="CHEBI:37565"/>
        <dbReference type="ChEBI" id="CHEBI:43474"/>
        <dbReference type="ChEBI" id="CHEBI:58189"/>
    </reaction>
    <physiologicalReaction direction="left-to-right" evidence="7">
        <dbReference type="Rhea" id="RHEA:19670"/>
    </physiologicalReaction>
</comment>
<dbReference type="CDD" id="cd01885">
    <property type="entry name" value="EF2"/>
    <property type="match status" value="1"/>
</dbReference>
<keyword evidence="6" id="KW-0342">GTP-binding</keyword>
<dbReference type="AlphaFoldDB" id="A0A671UNN1"/>
<evidence type="ECO:0000259" key="8">
    <source>
        <dbReference type="PROSITE" id="PS51722"/>
    </source>
</evidence>
<reference evidence="9" key="1">
    <citation type="submission" date="2021-04" db="EMBL/GenBank/DDBJ databases">
        <authorList>
            <consortium name="Wellcome Sanger Institute Data Sharing"/>
        </authorList>
    </citation>
    <scope>NUCLEOTIDE SEQUENCE [LARGE SCALE GENOMIC DNA]</scope>
</reference>
<name>A0A671UNN1_SPAAU</name>
<dbReference type="FunFam" id="2.40.30.10:FF:000010">
    <property type="entry name" value="Translation elongation factor 2"/>
    <property type="match status" value="1"/>
</dbReference>
<dbReference type="Pfam" id="PF03144">
    <property type="entry name" value="GTP_EFTU_D2"/>
    <property type="match status" value="1"/>
</dbReference>
<dbReference type="SUPFAM" id="SSF50447">
    <property type="entry name" value="Translation proteins"/>
    <property type="match status" value="1"/>
</dbReference>
<dbReference type="InterPro" id="IPR004161">
    <property type="entry name" value="EFTu-like_2"/>
</dbReference>
<dbReference type="InterPro" id="IPR005225">
    <property type="entry name" value="Small_GTP-bd"/>
</dbReference>
<keyword evidence="2" id="KW-0963">Cytoplasm</keyword>
<accession>A0A671UNN1</accession>
<dbReference type="FunFam" id="3.40.50.300:FF:000058">
    <property type="entry name" value="Translation elongation factor 2"/>
    <property type="match status" value="1"/>
</dbReference>
<dbReference type="InterPro" id="IPR031157">
    <property type="entry name" value="G_TR_CS"/>
</dbReference>
<keyword evidence="10" id="KW-1185">Reference proteome</keyword>
<dbReference type="InterPro" id="IPR014721">
    <property type="entry name" value="Ribsml_uS5_D2-typ_fold_subgr"/>
</dbReference>
<dbReference type="Pfam" id="PF00679">
    <property type="entry name" value="EFG_C"/>
    <property type="match status" value="1"/>
</dbReference>
<evidence type="ECO:0000256" key="4">
    <source>
        <dbReference type="ARBA" id="ARBA00022768"/>
    </source>
</evidence>
<protein>
    <submittedName>
        <fullName evidence="9">Eukaryotic translation elongation factor 2</fullName>
    </submittedName>
</protein>
<dbReference type="Ensembl" id="ENSSAUT00010015098.1">
    <property type="protein sequence ID" value="ENSSAUP00010014220.1"/>
    <property type="gene ID" value="ENSSAUG00010006609.1"/>
</dbReference>
<feature type="domain" description="Tr-type G" evidence="8">
    <location>
        <begin position="5"/>
        <end position="346"/>
    </location>
</feature>
<dbReference type="GO" id="GO:0005525">
    <property type="term" value="F:GTP binding"/>
    <property type="evidence" value="ECO:0007669"/>
    <property type="project" value="UniProtKB-KW"/>
</dbReference>
<evidence type="ECO:0000256" key="1">
    <source>
        <dbReference type="ARBA" id="ARBA00004496"/>
    </source>
</evidence>
<dbReference type="CDD" id="cd04096">
    <property type="entry name" value="eEF2_snRNP_like_C"/>
    <property type="match status" value="1"/>
</dbReference>